<feature type="transmembrane region" description="Helical" evidence="8">
    <location>
        <begin position="174"/>
        <end position="192"/>
    </location>
</feature>
<dbReference type="Gene3D" id="3.40.50.300">
    <property type="entry name" value="P-loop containing nucleotide triphosphate hydrolases"/>
    <property type="match status" value="1"/>
</dbReference>
<dbReference type="InterPro" id="IPR003439">
    <property type="entry name" value="ABC_transporter-like_ATP-bd"/>
</dbReference>
<sequence length="628" mass="69193">MKEERLEEWTMMPAPKGGTPAEYSDGTSEAGDKQILGRQLWRILPYIKPYWKRFTLGIVSNMGARICDLLPFVAMGLLTDAILSGDINQLEEFVFYGLLILGSFTGLAIFQGVSNYSWETLAQYLQHDIRMAAFNSLIKMEIRYFEDRQTGDIMSIISADVNQLENFLSDASTSMIRIVITFSTAFAILVWMSWKLALILFVPILFIMPLIYFFSTRVQKKYRESRQSFGDINAVLSNNISGMGVVQAYNAETYESTRVGKESSSYKDHAIGATVQRTKFLPGIYVIAGIAFGLLATAGGYLMLEGPSQGGITPGQFVTFLLMSTRMSMPLFILGMLVNQIQKSEASARRVFAMIDLEPSIIDREGAKSLETPANAITFDEVHFAYPNGKKVLNGVSFELNRNQSIGIVGPTGAGKSTIVKLLLRYYETDGGAISMNGSDINELTLGSIRDQIGYVSQDVYLFHGTIRENIAYADQNAGDAAIAEAAKLAGADEFIQEAPDGYDTIVGDRGVKLSGGQRQRISLARAILRRPPLLILDEATSAVDTRTEEIIQRNLNQFKDGRMTVAVAHRLSTIRDADQILVLVEGVVVENGAHDELIAQDGVYADLWAVQTGELDKTTGEATRHDG</sequence>
<dbReference type="InterPro" id="IPR017871">
    <property type="entry name" value="ABC_transporter-like_CS"/>
</dbReference>
<evidence type="ECO:0000256" key="7">
    <source>
        <dbReference type="ARBA" id="ARBA00023136"/>
    </source>
</evidence>
<dbReference type="GO" id="GO:0016887">
    <property type="term" value="F:ATP hydrolysis activity"/>
    <property type="evidence" value="ECO:0007669"/>
    <property type="project" value="InterPro"/>
</dbReference>
<dbReference type="AlphaFoldDB" id="A0A075FVQ5"/>
<feature type="transmembrane region" description="Helical" evidence="8">
    <location>
        <begin position="316"/>
        <end position="338"/>
    </location>
</feature>
<evidence type="ECO:0000256" key="1">
    <source>
        <dbReference type="ARBA" id="ARBA00004141"/>
    </source>
</evidence>
<dbReference type="InterPro" id="IPR027417">
    <property type="entry name" value="P-loop_NTPase"/>
</dbReference>
<dbReference type="PANTHER" id="PTHR43394:SF1">
    <property type="entry name" value="ATP-BINDING CASSETTE SUB-FAMILY B MEMBER 10, MITOCHONDRIAL"/>
    <property type="match status" value="1"/>
</dbReference>
<dbReference type="EMBL" id="KF900397">
    <property type="protein sequence ID" value="AIE93536.1"/>
    <property type="molecule type" value="Genomic_DNA"/>
</dbReference>
<keyword evidence="7 8" id="KW-0472">Membrane</keyword>
<comment type="subcellular location">
    <subcellularLocation>
        <location evidence="1">Membrane</location>
        <topology evidence="1">Multi-pass membrane protein</topology>
    </subcellularLocation>
</comment>
<evidence type="ECO:0000259" key="10">
    <source>
        <dbReference type="PROSITE" id="PS50929"/>
    </source>
</evidence>
<evidence type="ECO:0000259" key="9">
    <source>
        <dbReference type="PROSITE" id="PS50893"/>
    </source>
</evidence>
<evidence type="ECO:0000256" key="4">
    <source>
        <dbReference type="ARBA" id="ARBA00022741"/>
    </source>
</evidence>
<dbReference type="GO" id="GO:0005524">
    <property type="term" value="F:ATP binding"/>
    <property type="evidence" value="ECO:0007669"/>
    <property type="project" value="UniProtKB-KW"/>
</dbReference>
<protein>
    <submittedName>
        <fullName evidence="11">ABC transporter related protein (ABCB-BAC)</fullName>
    </submittedName>
</protein>
<name>A0A075FVQ5_9EURY</name>
<dbReference type="SMART" id="SM00382">
    <property type="entry name" value="AAA"/>
    <property type="match status" value="1"/>
</dbReference>
<proteinExistence type="predicted"/>
<feature type="transmembrane region" description="Helical" evidence="8">
    <location>
        <begin position="198"/>
        <end position="215"/>
    </location>
</feature>
<keyword evidence="2" id="KW-0813">Transport</keyword>
<evidence type="ECO:0000313" key="11">
    <source>
        <dbReference type="EMBL" id="AIE93536.1"/>
    </source>
</evidence>
<keyword evidence="4" id="KW-0547">Nucleotide-binding</keyword>
<dbReference type="InterPro" id="IPR039421">
    <property type="entry name" value="Type_1_exporter"/>
</dbReference>
<evidence type="ECO:0000256" key="8">
    <source>
        <dbReference type="SAM" id="Phobius"/>
    </source>
</evidence>
<dbReference type="PANTHER" id="PTHR43394">
    <property type="entry name" value="ATP-DEPENDENT PERMEASE MDL1, MITOCHONDRIAL"/>
    <property type="match status" value="1"/>
</dbReference>
<keyword evidence="5" id="KW-0067">ATP-binding</keyword>
<dbReference type="FunFam" id="3.40.50.300:FF:000287">
    <property type="entry name" value="Multidrug ABC transporter ATP-binding protein"/>
    <property type="match status" value="1"/>
</dbReference>
<dbReference type="PROSITE" id="PS00211">
    <property type="entry name" value="ABC_TRANSPORTER_1"/>
    <property type="match status" value="1"/>
</dbReference>
<dbReference type="InterPro" id="IPR036640">
    <property type="entry name" value="ABC1_TM_sf"/>
</dbReference>
<dbReference type="PROSITE" id="PS50893">
    <property type="entry name" value="ABC_TRANSPORTER_2"/>
    <property type="match status" value="1"/>
</dbReference>
<dbReference type="Pfam" id="PF00005">
    <property type="entry name" value="ABC_tran"/>
    <property type="match status" value="1"/>
</dbReference>
<dbReference type="GO" id="GO:0015421">
    <property type="term" value="F:ABC-type oligopeptide transporter activity"/>
    <property type="evidence" value="ECO:0007669"/>
    <property type="project" value="TreeGrafter"/>
</dbReference>
<evidence type="ECO:0000256" key="3">
    <source>
        <dbReference type="ARBA" id="ARBA00022692"/>
    </source>
</evidence>
<feature type="transmembrane region" description="Helical" evidence="8">
    <location>
        <begin position="284"/>
        <end position="304"/>
    </location>
</feature>
<evidence type="ECO:0000256" key="5">
    <source>
        <dbReference type="ARBA" id="ARBA00022840"/>
    </source>
</evidence>
<gene>
    <name evidence="11" type="primary">ABCB-BAC</name>
</gene>
<evidence type="ECO:0000256" key="6">
    <source>
        <dbReference type="ARBA" id="ARBA00022989"/>
    </source>
</evidence>
<dbReference type="InterPro" id="IPR011527">
    <property type="entry name" value="ABC1_TM_dom"/>
</dbReference>
<keyword evidence="6 8" id="KW-1133">Transmembrane helix</keyword>
<dbReference type="InterPro" id="IPR003593">
    <property type="entry name" value="AAA+_ATPase"/>
</dbReference>
<evidence type="ECO:0000256" key="2">
    <source>
        <dbReference type="ARBA" id="ARBA00022448"/>
    </source>
</evidence>
<dbReference type="CDD" id="cd18565">
    <property type="entry name" value="ABC_6TM_exporter_like"/>
    <property type="match status" value="1"/>
</dbReference>
<dbReference type="PROSITE" id="PS50929">
    <property type="entry name" value="ABC_TM1F"/>
    <property type="match status" value="1"/>
</dbReference>
<feature type="domain" description="ABC transporter" evidence="9">
    <location>
        <begin position="377"/>
        <end position="611"/>
    </location>
</feature>
<dbReference type="Pfam" id="PF00664">
    <property type="entry name" value="ABC_membrane"/>
    <property type="match status" value="1"/>
</dbReference>
<feature type="domain" description="ABC transmembrane type-1" evidence="10">
    <location>
        <begin position="56"/>
        <end position="343"/>
    </location>
</feature>
<accession>A0A075FVQ5</accession>
<feature type="transmembrane region" description="Helical" evidence="8">
    <location>
        <begin position="93"/>
        <end position="113"/>
    </location>
</feature>
<dbReference type="SUPFAM" id="SSF52540">
    <property type="entry name" value="P-loop containing nucleoside triphosphate hydrolases"/>
    <property type="match status" value="1"/>
</dbReference>
<reference evidence="11" key="1">
    <citation type="journal article" date="2014" name="Genome Biol. Evol.">
        <title>Pangenome evidence for extensive interdomain horizontal transfer affecting lineage core and shell genes in uncultured planktonic thaumarchaeota and euryarchaeota.</title>
        <authorList>
            <person name="Deschamps P."/>
            <person name="Zivanovic Y."/>
            <person name="Moreira D."/>
            <person name="Rodriguez-Valera F."/>
            <person name="Lopez-Garcia P."/>
        </authorList>
    </citation>
    <scope>NUCLEOTIDE SEQUENCE</scope>
</reference>
<dbReference type="SUPFAM" id="SSF90123">
    <property type="entry name" value="ABC transporter transmembrane region"/>
    <property type="match status" value="1"/>
</dbReference>
<dbReference type="GO" id="GO:0016020">
    <property type="term" value="C:membrane"/>
    <property type="evidence" value="ECO:0007669"/>
    <property type="project" value="UniProtKB-SubCell"/>
</dbReference>
<organism evidence="11">
    <name type="scientific">uncultured marine group II/III euryarchaeote AD1000_38_E02</name>
    <dbReference type="NCBI Taxonomy" id="1457760"/>
    <lineage>
        <taxon>Archaea</taxon>
        <taxon>Methanobacteriati</taxon>
        <taxon>Methanobacteriota</taxon>
        <taxon>environmental samples</taxon>
    </lineage>
</organism>
<keyword evidence="3 8" id="KW-0812">Transmembrane</keyword>
<dbReference type="Gene3D" id="1.20.1560.10">
    <property type="entry name" value="ABC transporter type 1, transmembrane domain"/>
    <property type="match status" value="1"/>
</dbReference>